<dbReference type="PROSITE" id="PS00542">
    <property type="entry name" value="COMPLEX1_30K"/>
    <property type="match status" value="1"/>
</dbReference>
<protein>
    <recommendedName>
        <fullName evidence="4">NADH-quinone oxidoreductase</fullName>
        <ecNumber evidence="4">7.1.1.-</ecNumber>
    </recommendedName>
</protein>
<dbReference type="GO" id="GO:0008137">
    <property type="term" value="F:NADH dehydrogenase (ubiquinone) activity"/>
    <property type="evidence" value="ECO:0007669"/>
    <property type="project" value="InterPro"/>
</dbReference>
<dbReference type="InterPro" id="IPR020396">
    <property type="entry name" value="NADH_UbQ_OxRdtase_CS"/>
</dbReference>
<feature type="domain" description="NADH:ubiquinone oxidoreductase 30kDa subunit" evidence="5">
    <location>
        <begin position="31"/>
        <end position="145"/>
    </location>
</feature>
<comment type="similarity">
    <text evidence="1 3">Belongs to the complex I 30 kDa subunit family.</text>
</comment>
<dbReference type="EMBL" id="MNYY01000147">
    <property type="protein sequence ID" value="OIP66898.1"/>
    <property type="molecule type" value="Genomic_DNA"/>
</dbReference>
<keyword evidence="4" id="KW-0874">Quinone</keyword>
<dbReference type="Proteomes" id="UP000228560">
    <property type="component" value="Unassembled WGS sequence"/>
</dbReference>
<dbReference type="Proteomes" id="UP000182763">
    <property type="component" value="Unassembled WGS sequence"/>
</dbReference>
<keyword evidence="3" id="KW-0520">NAD</keyword>
<accession>A0A2M8CDP5</accession>
<accession>A0A2M7K906</accession>
<keyword evidence="2 3" id="KW-0813">Transport</keyword>
<evidence type="ECO:0000256" key="2">
    <source>
        <dbReference type="ARBA" id="ARBA00022448"/>
    </source>
</evidence>
<evidence type="ECO:0000313" key="10">
    <source>
        <dbReference type="Proteomes" id="UP000182763"/>
    </source>
</evidence>
<dbReference type="Gene3D" id="3.30.460.80">
    <property type="entry name" value="NADH:ubiquinone oxidoreductase, 30kDa subunit"/>
    <property type="match status" value="1"/>
</dbReference>
<evidence type="ECO:0000256" key="4">
    <source>
        <dbReference type="RuleBase" id="RU003582"/>
    </source>
</evidence>
<dbReference type="Pfam" id="PF00329">
    <property type="entry name" value="Complex1_30kDa"/>
    <property type="match status" value="1"/>
</dbReference>
<reference evidence="7" key="3">
    <citation type="submission" date="2017-09" db="EMBL/GenBank/DDBJ databases">
        <title>Depth-based differentiation of microbial function through sediment-hosted aquifers and enrichment of novel symbionts in the deep terrestrial subsurface.</title>
        <authorList>
            <person name="Probst A.J."/>
            <person name="Ladd B."/>
            <person name="Jarett J.K."/>
            <person name="Geller-Mcgrath D.E."/>
            <person name="Sieber C.M.K."/>
            <person name="Emerson J.B."/>
            <person name="Anantharaman K."/>
            <person name="Thomas B.C."/>
            <person name="Malmstrom R."/>
            <person name="Stieglmeier M."/>
            <person name="Klingl A."/>
            <person name="Woyke T."/>
            <person name="Ryan C.M."/>
            <person name="Banfield J.F."/>
        </authorList>
    </citation>
    <scope>NUCLEOTIDE SEQUENCE</scope>
    <source>
        <strain evidence="7">CG_4_8_14_3_um_filter_34_18</strain>
    </source>
</reference>
<dbReference type="PANTHER" id="PTHR10884:SF14">
    <property type="entry name" value="NADH DEHYDROGENASE [UBIQUINONE] IRON-SULFUR PROTEIN 3, MITOCHONDRIAL"/>
    <property type="match status" value="1"/>
</dbReference>
<dbReference type="SUPFAM" id="SSF143243">
    <property type="entry name" value="Nqo5-like"/>
    <property type="match status" value="1"/>
</dbReference>
<evidence type="ECO:0000313" key="7">
    <source>
        <dbReference type="EMBL" id="PIX34615.1"/>
    </source>
</evidence>
<evidence type="ECO:0000313" key="9">
    <source>
        <dbReference type="EMBL" id="PJB57190.1"/>
    </source>
</evidence>
<evidence type="ECO:0000313" key="6">
    <source>
        <dbReference type="EMBL" id="OIP66898.1"/>
    </source>
</evidence>
<proteinExistence type="inferred from homology"/>
<dbReference type="Proteomes" id="UP000230646">
    <property type="component" value="Unassembled WGS sequence"/>
</dbReference>
<dbReference type="InterPro" id="IPR001268">
    <property type="entry name" value="NADH_UbQ_OxRdtase_30kDa_su"/>
</dbReference>
<dbReference type="EMBL" id="PFKO01000368">
    <property type="protein sequence ID" value="PIY31203.1"/>
    <property type="molecule type" value="Genomic_DNA"/>
</dbReference>
<dbReference type="EMBL" id="PFTV01000077">
    <property type="protein sequence ID" value="PJB57190.1"/>
    <property type="molecule type" value="Genomic_DNA"/>
</dbReference>
<evidence type="ECO:0000256" key="3">
    <source>
        <dbReference type="RuleBase" id="RU003456"/>
    </source>
</evidence>
<dbReference type="GO" id="GO:0016651">
    <property type="term" value="F:oxidoreductase activity, acting on NAD(P)H"/>
    <property type="evidence" value="ECO:0007669"/>
    <property type="project" value="InterPro"/>
</dbReference>
<reference evidence="6 10" key="1">
    <citation type="journal article" date="2016" name="Environ. Microbiol.">
        <title>Genomic resolution of a cold subsurface aquifer community provides metabolic insights for novel microbes adapted to high CO concentrations.</title>
        <authorList>
            <person name="Probst A.J."/>
            <person name="Castelle C.J."/>
            <person name="Singh A."/>
            <person name="Brown C.T."/>
            <person name="Anantharaman K."/>
            <person name="Sharon I."/>
            <person name="Hug L.A."/>
            <person name="Burstein D."/>
            <person name="Emerson J.B."/>
            <person name="Thomas B.C."/>
            <person name="Banfield J.F."/>
        </authorList>
    </citation>
    <scope>NUCLEOTIDE SEQUENCE [LARGE SCALE GENOMIC DNA]</scope>
    <source>
        <strain evidence="6">CG2_30_33_13</strain>
    </source>
</reference>
<gene>
    <name evidence="6" type="ORF">AUK42_07435</name>
    <name evidence="9" type="ORF">CO097_03065</name>
    <name evidence="8" type="ORF">COZ07_10140</name>
    <name evidence="7" type="ORF">COZ58_03310</name>
</gene>
<dbReference type="STRING" id="1805029.AUK42_07435"/>
<dbReference type="AlphaFoldDB" id="A0A1J5GB99"/>
<reference evidence="11 12" key="2">
    <citation type="submission" date="2017-09" db="EMBL/GenBank/DDBJ databases">
        <title>Depth-based differentiation of microbial function through sediment-hosted aquifers and enrichment of novel symbionts in the deep terrestrial subsurface.</title>
        <authorList>
            <person name="Probst A.J."/>
            <person name="Ladd B."/>
            <person name="Jarett J.K."/>
            <person name="Geller-Mcgrath D.E."/>
            <person name="Sieber C.M."/>
            <person name="Emerson J.B."/>
            <person name="Anantharaman K."/>
            <person name="Thomas B.C."/>
            <person name="Malmstrom R."/>
            <person name="Stieglmeier M."/>
            <person name="Klingl A."/>
            <person name="Woyke T."/>
            <person name="Ryan C.M."/>
            <person name="Banfield J.F."/>
        </authorList>
    </citation>
    <scope>NUCLEOTIDE SEQUENCE [LARGE SCALE GENOMIC DNA]</scope>
    <source>
        <strain evidence="8">CG_4_10_14_3_um_filter_34_13</strain>
        <strain evidence="9">CG_4_9_14_3_um_filter_33_16</strain>
    </source>
</reference>
<evidence type="ECO:0000313" key="11">
    <source>
        <dbReference type="Proteomes" id="UP000228560"/>
    </source>
</evidence>
<comment type="catalytic activity">
    <reaction evidence="4">
        <text>a quinone + NADH + 5 H(+)(in) = a quinol + NAD(+) + 4 H(+)(out)</text>
        <dbReference type="Rhea" id="RHEA:57888"/>
        <dbReference type="ChEBI" id="CHEBI:15378"/>
        <dbReference type="ChEBI" id="CHEBI:24646"/>
        <dbReference type="ChEBI" id="CHEBI:57540"/>
        <dbReference type="ChEBI" id="CHEBI:57945"/>
        <dbReference type="ChEBI" id="CHEBI:132124"/>
    </reaction>
</comment>
<evidence type="ECO:0000259" key="5">
    <source>
        <dbReference type="Pfam" id="PF00329"/>
    </source>
</evidence>
<organism evidence="6 10">
    <name type="scientific">Candidatus Infernicultor aquiphilus</name>
    <dbReference type="NCBI Taxonomy" id="1805029"/>
    <lineage>
        <taxon>Bacteria</taxon>
        <taxon>Pseudomonadati</taxon>
        <taxon>Atribacterota</taxon>
        <taxon>Candidatus Phoenicimicrobiia</taxon>
        <taxon>Candidatus Pheonicimicrobiales</taxon>
        <taxon>Candidatus Phoenicimicrobiaceae</taxon>
        <taxon>Candidatus Infernicultor</taxon>
    </lineage>
</organism>
<dbReference type="InterPro" id="IPR037232">
    <property type="entry name" value="NADH_quin_OxRdtase_su_C/D-like"/>
</dbReference>
<dbReference type="GO" id="GO:0048038">
    <property type="term" value="F:quinone binding"/>
    <property type="evidence" value="ECO:0007669"/>
    <property type="project" value="UniProtKB-KW"/>
</dbReference>
<dbReference type="Proteomes" id="UP000231493">
    <property type="component" value="Unassembled WGS sequence"/>
</dbReference>
<evidence type="ECO:0000313" key="12">
    <source>
        <dbReference type="Proteomes" id="UP000230646"/>
    </source>
</evidence>
<dbReference type="RefSeq" id="WP_406608497.1">
    <property type="nucleotide sequence ID" value="NZ_PFKO01000368.1"/>
</dbReference>
<dbReference type="PANTHER" id="PTHR10884">
    <property type="entry name" value="NADH DEHYDROGENASE UBIQUINONE IRON-SULFUR PROTEIN 3"/>
    <property type="match status" value="1"/>
</dbReference>
<dbReference type="EC" id="7.1.1.-" evidence="4"/>
<dbReference type="EMBL" id="PFIP01000058">
    <property type="protein sequence ID" value="PIX34615.1"/>
    <property type="molecule type" value="Genomic_DNA"/>
</dbReference>
<comment type="function">
    <text evidence="4">NDH-1 shuttles electrons from NADH, via FMN and iron-sulfur (Fe-S) centers, to quinones in the respiratory chain.</text>
</comment>
<comment type="caution">
    <text evidence="6">The sequence shown here is derived from an EMBL/GenBank/DDBJ whole genome shotgun (WGS) entry which is preliminary data.</text>
</comment>
<accession>A0A1J5GB99</accession>
<evidence type="ECO:0000313" key="8">
    <source>
        <dbReference type="EMBL" id="PIY31203.1"/>
    </source>
</evidence>
<name>A0A1J5GB99_9BACT</name>
<sequence>MTREEVLCDLRKKFKDDIIEVLDKSPKRVYIEIKPESIIQVASYIFKDLKARFNTASGVDTRYHMEILYHFLIEDINLLISLRVKLQKPKLEIDSLSTIFEGANWIEREIHEILGINFKGHPDLRRLLLPDDWPDGVYPLRRDYKEWDKNAIRDRGV</sequence>
<evidence type="ECO:0000256" key="1">
    <source>
        <dbReference type="ARBA" id="ARBA00007569"/>
    </source>
</evidence>
<accession>A0A2M7PKP9</accession>
<keyword evidence="3" id="KW-1278">Translocase</keyword>